<dbReference type="EMBL" id="SMYL01000004">
    <property type="protein sequence ID" value="TDK66078.1"/>
    <property type="molecule type" value="Genomic_DNA"/>
</dbReference>
<dbReference type="RefSeq" id="WP_133328312.1">
    <property type="nucleotide sequence ID" value="NZ_SMYL01000004.1"/>
</dbReference>
<dbReference type="InterPro" id="IPR002656">
    <property type="entry name" value="Acyl_transf_3_dom"/>
</dbReference>
<feature type="transmembrane region" description="Helical" evidence="1">
    <location>
        <begin position="240"/>
        <end position="257"/>
    </location>
</feature>
<dbReference type="Pfam" id="PF01757">
    <property type="entry name" value="Acyl_transf_3"/>
    <property type="match status" value="1"/>
</dbReference>
<dbReference type="GO" id="GO:0000271">
    <property type="term" value="P:polysaccharide biosynthetic process"/>
    <property type="evidence" value="ECO:0007669"/>
    <property type="project" value="TreeGrafter"/>
</dbReference>
<dbReference type="PANTHER" id="PTHR23028">
    <property type="entry name" value="ACETYLTRANSFERASE"/>
    <property type="match status" value="1"/>
</dbReference>
<keyword evidence="1" id="KW-0472">Membrane</keyword>
<keyword evidence="3" id="KW-0808">Transferase</keyword>
<evidence type="ECO:0000259" key="2">
    <source>
        <dbReference type="Pfam" id="PF01757"/>
    </source>
</evidence>
<dbReference type="OrthoDB" id="9814807at2"/>
<dbReference type="PANTHER" id="PTHR23028:SF131">
    <property type="entry name" value="BLR2367 PROTEIN"/>
    <property type="match status" value="1"/>
</dbReference>
<evidence type="ECO:0000256" key="1">
    <source>
        <dbReference type="SAM" id="Phobius"/>
    </source>
</evidence>
<comment type="caution">
    <text evidence="3">The sequence shown here is derived from an EMBL/GenBank/DDBJ whole genome shotgun (WGS) entry which is preliminary data.</text>
</comment>
<organism evidence="3 4">
    <name type="scientific">Sapientia aquatica</name>
    <dbReference type="NCBI Taxonomy" id="1549640"/>
    <lineage>
        <taxon>Bacteria</taxon>
        <taxon>Pseudomonadati</taxon>
        <taxon>Pseudomonadota</taxon>
        <taxon>Betaproteobacteria</taxon>
        <taxon>Burkholderiales</taxon>
        <taxon>Oxalobacteraceae</taxon>
        <taxon>Sapientia</taxon>
    </lineage>
</organism>
<feature type="transmembrane region" description="Helical" evidence="1">
    <location>
        <begin position="80"/>
        <end position="100"/>
    </location>
</feature>
<gene>
    <name evidence="3" type="ORF">E2I14_10835</name>
</gene>
<accession>A0A4R5W3S0</accession>
<sequence length="393" mass="43996">MNSERIDEFESLRGLMALWVVIGHVLLSFQAPASLDGVVWRLLEANGKAVDVFIILSGFIIFYLLGHNPEHYSRYIARRFLRLFPAYAICLLISIAMLPLTDAALHAMHPATQRTLSRIAILQAGSDQFWPHLLAHLTMLHGLIPQIMLPMTDYVFLGQAWSISVEWQFYLLAPFVLWMCTLAKRWIGLVMLGIFCAAVFNARLRFGEGFIGAHIAYFALGCCSYFFWQADKDKLAKVARHTGWLIAAAGLAGALLFPNQGQAVIWIIVLLSCNSMRFSTIRQPAQLISSLLLSPILRWLGRISYSAYLVHMIILNLMLWLLANAGLEPIPMLVATLTGTLIGTLIAADVLHRAVELPCIKFGRRLPERLFVVGTKSIKPAKSNSPPARHHRD</sequence>
<proteinExistence type="predicted"/>
<dbReference type="GO" id="GO:0016747">
    <property type="term" value="F:acyltransferase activity, transferring groups other than amino-acyl groups"/>
    <property type="evidence" value="ECO:0007669"/>
    <property type="project" value="InterPro"/>
</dbReference>
<dbReference type="Proteomes" id="UP000294829">
    <property type="component" value="Unassembled WGS sequence"/>
</dbReference>
<feature type="transmembrane region" description="Helical" evidence="1">
    <location>
        <begin position="303"/>
        <end position="323"/>
    </location>
</feature>
<feature type="transmembrane region" description="Helical" evidence="1">
    <location>
        <begin position="210"/>
        <end position="228"/>
    </location>
</feature>
<feature type="transmembrane region" description="Helical" evidence="1">
    <location>
        <begin position="263"/>
        <end position="282"/>
    </location>
</feature>
<keyword evidence="1" id="KW-1133">Transmembrane helix</keyword>
<feature type="transmembrane region" description="Helical" evidence="1">
    <location>
        <begin position="329"/>
        <end position="351"/>
    </location>
</feature>
<feature type="transmembrane region" description="Helical" evidence="1">
    <location>
        <begin position="49"/>
        <end position="68"/>
    </location>
</feature>
<keyword evidence="3" id="KW-0012">Acyltransferase</keyword>
<feature type="transmembrane region" description="Helical" evidence="1">
    <location>
        <begin position="160"/>
        <end position="179"/>
    </location>
</feature>
<dbReference type="InterPro" id="IPR050879">
    <property type="entry name" value="Acyltransferase_3"/>
</dbReference>
<evidence type="ECO:0000313" key="3">
    <source>
        <dbReference type="EMBL" id="TDK66078.1"/>
    </source>
</evidence>
<feature type="transmembrane region" description="Helical" evidence="1">
    <location>
        <begin position="186"/>
        <end position="204"/>
    </location>
</feature>
<dbReference type="GO" id="GO:0016020">
    <property type="term" value="C:membrane"/>
    <property type="evidence" value="ECO:0007669"/>
    <property type="project" value="TreeGrafter"/>
</dbReference>
<dbReference type="AlphaFoldDB" id="A0A4R5W3S0"/>
<keyword evidence="4" id="KW-1185">Reference proteome</keyword>
<evidence type="ECO:0000313" key="4">
    <source>
        <dbReference type="Proteomes" id="UP000294829"/>
    </source>
</evidence>
<reference evidence="3 4" key="1">
    <citation type="submission" date="2019-03" db="EMBL/GenBank/DDBJ databases">
        <title>Sapientia aquatica gen. nov., sp. nov., isolated from a crater lake.</title>
        <authorList>
            <person name="Felfoldi T."/>
            <person name="Szabo A."/>
            <person name="Toth E."/>
            <person name="Schumann P."/>
            <person name="Keki Z."/>
            <person name="Marialigeti K."/>
            <person name="Mathe I."/>
        </authorList>
    </citation>
    <scope>NUCLEOTIDE SEQUENCE [LARGE SCALE GENOMIC DNA]</scope>
    <source>
        <strain evidence="3 4">SA-152</strain>
    </source>
</reference>
<protein>
    <submittedName>
        <fullName evidence="3">Acyltransferase</fullName>
    </submittedName>
</protein>
<feature type="domain" description="Acyltransferase 3" evidence="2">
    <location>
        <begin position="8"/>
        <end position="347"/>
    </location>
</feature>
<keyword evidence="1" id="KW-0812">Transmembrane</keyword>
<name>A0A4R5W3S0_9BURK</name>
<feature type="transmembrane region" description="Helical" evidence="1">
    <location>
        <begin position="12"/>
        <end position="29"/>
    </location>
</feature>